<feature type="domain" description="N-acetyltransferase" evidence="1">
    <location>
        <begin position="148"/>
        <end position="307"/>
    </location>
</feature>
<dbReference type="SUPFAM" id="SSF55729">
    <property type="entry name" value="Acyl-CoA N-acyltransferases (Nat)"/>
    <property type="match status" value="1"/>
</dbReference>
<evidence type="ECO:0000313" key="2">
    <source>
        <dbReference type="EMBL" id="MBB5489208.1"/>
    </source>
</evidence>
<dbReference type="AlphaFoldDB" id="A0A840WGM1"/>
<dbReference type="Gene3D" id="3.40.630.30">
    <property type="match status" value="1"/>
</dbReference>
<dbReference type="CDD" id="cd04301">
    <property type="entry name" value="NAT_SF"/>
    <property type="match status" value="1"/>
</dbReference>
<reference evidence="2 3" key="1">
    <citation type="submission" date="2020-08" db="EMBL/GenBank/DDBJ databases">
        <title>Sequencing the genomes of 1000 actinobacteria strains.</title>
        <authorList>
            <person name="Klenk H.-P."/>
        </authorList>
    </citation>
    <scope>NUCLEOTIDE SEQUENCE [LARGE SCALE GENOMIC DNA]</scope>
    <source>
        <strain evidence="2 3">DSM 44598</strain>
    </source>
</reference>
<dbReference type="InterPro" id="IPR016181">
    <property type="entry name" value="Acyl_CoA_acyltransferase"/>
</dbReference>
<organism evidence="2 3">
    <name type="scientific">Nocardiopsis metallicus</name>
    <dbReference type="NCBI Taxonomy" id="179819"/>
    <lineage>
        <taxon>Bacteria</taxon>
        <taxon>Bacillati</taxon>
        <taxon>Actinomycetota</taxon>
        <taxon>Actinomycetes</taxon>
        <taxon>Streptosporangiales</taxon>
        <taxon>Nocardiopsidaceae</taxon>
        <taxon>Nocardiopsis</taxon>
    </lineage>
</organism>
<gene>
    <name evidence="2" type="ORF">HNR07_000345</name>
</gene>
<evidence type="ECO:0000313" key="3">
    <source>
        <dbReference type="Proteomes" id="UP000579647"/>
    </source>
</evidence>
<dbReference type="Pfam" id="PF00583">
    <property type="entry name" value="Acetyltransf_1"/>
    <property type="match status" value="1"/>
</dbReference>
<protein>
    <submittedName>
        <fullName evidence="2">N-acetylglutamate synthase-like GNAT family acetyltransferase</fullName>
    </submittedName>
</protein>
<proteinExistence type="predicted"/>
<comment type="caution">
    <text evidence="2">The sequence shown here is derived from an EMBL/GenBank/DDBJ whole genome shotgun (WGS) entry which is preliminary data.</text>
</comment>
<name>A0A840WGM1_9ACTN</name>
<accession>A0A840WGM1</accession>
<dbReference type="GO" id="GO:0016747">
    <property type="term" value="F:acyltransferase activity, transferring groups other than amino-acyl groups"/>
    <property type="evidence" value="ECO:0007669"/>
    <property type="project" value="InterPro"/>
</dbReference>
<keyword evidence="3" id="KW-1185">Reference proteome</keyword>
<dbReference type="InterPro" id="IPR000182">
    <property type="entry name" value="GNAT_dom"/>
</dbReference>
<keyword evidence="2" id="KW-0808">Transferase</keyword>
<dbReference type="EMBL" id="JACHDO010000001">
    <property type="protein sequence ID" value="MBB5489208.1"/>
    <property type="molecule type" value="Genomic_DNA"/>
</dbReference>
<evidence type="ECO:0000259" key="1">
    <source>
        <dbReference type="PROSITE" id="PS51186"/>
    </source>
</evidence>
<dbReference type="RefSeq" id="WP_184361015.1">
    <property type="nucleotide sequence ID" value="NZ_BAAAKM010000165.1"/>
</dbReference>
<dbReference type="Proteomes" id="UP000579647">
    <property type="component" value="Unassembled WGS sequence"/>
</dbReference>
<sequence length="307" mass="33572">MPEIRPFRAADSRALEGLAQRLWPMAPHPGGLGWQLATEEISSDNAAVALRGGELVGWSVVEAPNVLFDRSQIVLVGASADPEAGAALLERALAEVGDAVVDLLTFEGDGELRALAGRSGFDVSDQNTYGEWMSRDAGEEEVVLPEGYRLRPVREGEEEARVECHRTAWKPSDLPWPERVGPVNPELTSRFSRERYDNMRAALLYDRELDLVVEAPDGSLAACCALWWDPENRCSEIEPLGVVPAHRRKGLAVAMALEACTLTARRGGDRVYINTTPNEAYPTPAKTYATVGYKLVDRGTVYTRPAG</sequence>
<dbReference type="PROSITE" id="PS51186">
    <property type="entry name" value="GNAT"/>
    <property type="match status" value="1"/>
</dbReference>